<comment type="caution">
    <text evidence="2">The sequence shown here is derived from an EMBL/GenBank/DDBJ whole genome shotgun (WGS) entry which is preliminary data.</text>
</comment>
<organism evidence="2 3">
    <name type="scientific">Tanacetum coccineum</name>
    <dbReference type="NCBI Taxonomy" id="301880"/>
    <lineage>
        <taxon>Eukaryota</taxon>
        <taxon>Viridiplantae</taxon>
        <taxon>Streptophyta</taxon>
        <taxon>Embryophyta</taxon>
        <taxon>Tracheophyta</taxon>
        <taxon>Spermatophyta</taxon>
        <taxon>Magnoliopsida</taxon>
        <taxon>eudicotyledons</taxon>
        <taxon>Gunneridae</taxon>
        <taxon>Pentapetalae</taxon>
        <taxon>asterids</taxon>
        <taxon>campanulids</taxon>
        <taxon>Asterales</taxon>
        <taxon>Asteraceae</taxon>
        <taxon>Asteroideae</taxon>
        <taxon>Anthemideae</taxon>
        <taxon>Anthemidinae</taxon>
        <taxon>Tanacetum</taxon>
    </lineage>
</organism>
<feature type="region of interest" description="Disordered" evidence="1">
    <location>
        <begin position="257"/>
        <end position="308"/>
    </location>
</feature>
<reference evidence="2" key="2">
    <citation type="submission" date="2022-01" db="EMBL/GenBank/DDBJ databases">
        <authorList>
            <person name="Yamashiro T."/>
            <person name="Shiraishi A."/>
            <person name="Satake H."/>
            <person name="Nakayama K."/>
        </authorList>
    </citation>
    <scope>NUCLEOTIDE SEQUENCE</scope>
</reference>
<gene>
    <name evidence="2" type="ORF">Tco_1068129</name>
</gene>
<sequence length="308" mass="35956">MDDPNITMEKYIRLEEEKARRRGKVFNWETAKYGRIWYDEDIHDLRSIETEFPAIVFNDNLTSNETLSCEPTVSSLNNNEIDFRISFDESDDEDYMTQRAYKELMRVACETVEQNHLRRCEEDVIRHIGKVLEIVDLVKIAGVDPFQLRMKAFPLSLLKEARKWWMNEGDGNITTWEELVKKFFKKFYPLSCASNYDMMMKKVVIHSNSYLAGTRKIGNEEGLLNDEVLSDEEWDGHEYWNPLNDLFHKPNLNINNKMDKNHHNENNGDANKLGGMDLSGTPHSEKINNKQPNEGVCRVDVRNKGVPS</sequence>
<protein>
    <recommendedName>
        <fullName evidence="4">Retrotransposon gag domain-containing protein</fullName>
    </recommendedName>
</protein>
<evidence type="ECO:0000256" key="1">
    <source>
        <dbReference type="SAM" id="MobiDB-lite"/>
    </source>
</evidence>
<evidence type="ECO:0008006" key="4">
    <source>
        <dbReference type="Google" id="ProtNLM"/>
    </source>
</evidence>
<dbReference type="Proteomes" id="UP001151760">
    <property type="component" value="Unassembled WGS sequence"/>
</dbReference>
<proteinExistence type="predicted"/>
<dbReference type="EMBL" id="BQNB010019543">
    <property type="protein sequence ID" value="GJT86412.1"/>
    <property type="molecule type" value="Genomic_DNA"/>
</dbReference>
<feature type="compositionally biased region" description="Basic and acidic residues" evidence="1">
    <location>
        <begin position="297"/>
        <end position="308"/>
    </location>
</feature>
<feature type="compositionally biased region" description="Basic and acidic residues" evidence="1">
    <location>
        <begin position="257"/>
        <end position="266"/>
    </location>
</feature>
<evidence type="ECO:0000313" key="3">
    <source>
        <dbReference type="Proteomes" id="UP001151760"/>
    </source>
</evidence>
<name>A0ABQ5HGK5_9ASTR</name>
<keyword evidence="3" id="KW-1185">Reference proteome</keyword>
<evidence type="ECO:0000313" key="2">
    <source>
        <dbReference type="EMBL" id="GJT86412.1"/>
    </source>
</evidence>
<accession>A0ABQ5HGK5</accession>
<reference evidence="2" key="1">
    <citation type="journal article" date="2022" name="Int. J. Mol. Sci.">
        <title>Draft Genome of Tanacetum Coccineum: Genomic Comparison of Closely Related Tanacetum-Family Plants.</title>
        <authorList>
            <person name="Yamashiro T."/>
            <person name="Shiraishi A."/>
            <person name="Nakayama K."/>
            <person name="Satake H."/>
        </authorList>
    </citation>
    <scope>NUCLEOTIDE SEQUENCE</scope>
</reference>